<dbReference type="EMBL" id="MHCJ01000007">
    <property type="protein sequence ID" value="OGY17680.1"/>
    <property type="molecule type" value="Genomic_DNA"/>
</dbReference>
<evidence type="ECO:0000313" key="2">
    <source>
        <dbReference type="Proteomes" id="UP000179233"/>
    </source>
</evidence>
<dbReference type="Gene3D" id="3.40.50.150">
    <property type="entry name" value="Vaccinia Virus protein VP39"/>
    <property type="match status" value="1"/>
</dbReference>
<dbReference type="InterPro" id="IPR029063">
    <property type="entry name" value="SAM-dependent_MTases_sf"/>
</dbReference>
<name>A0A1G1VQM5_9BACT</name>
<dbReference type="Pfam" id="PF13489">
    <property type="entry name" value="Methyltransf_23"/>
    <property type="match status" value="1"/>
</dbReference>
<sequence length="280" mass="31782">MNQKKNQANQNQKRYRKQFLMEKKLAKSLLSANAHQRRRLYRQVYDEFFRKVPFPNESEKDRIGSGFVSGHVKLLNHFLKPDSTFLEIGPGDCSLSLAVTKSVRKVYAVDVSPKPSRSLHKPKNFHLIVADGVSVPVPKASVNIAFSSQVLEHIHPDDALSHLKNVHRALTETGLYIAITPNRLWGPHDVSQFFEDKAEGLHLKEYTVTELEKLFKTAGFSTVQLFIEVRGKVIRYPTFPVKVVEWCIQLLPPSVQKRVAKFAPFTLLLGILVIAEKGTT</sequence>
<reference evidence="1 2" key="1">
    <citation type="journal article" date="2016" name="Nat. Commun.">
        <title>Thousands of microbial genomes shed light on interconnected biogeochemical processes in an aquifer system.</title>
        <authorList>
            <person name="Anantharaman K."/>
            <person name="Brown C.T."/>
            <person name="Hug L.A."/>
            <person name="Sharon I."/>
            <person name="Castelle C.J."/>
            <person name="Probst A.J."/>
            <person name="Thomas B.C."/>
            <person name="Singh A."/>
            <person name="Wilkins M.J."/>
            <person name="Karaoz U."/>
            <person name="Brodie E.L."/>
            <person name="Williams K.H."/>
            <person name="Hubbard S.S."/>
            <person name="Banfield J.F."/>
        </authorList>
    </citation>
    <scope>NUCLEOTIDE SEQUENCE [LARGE SCALE GENOMIC DNA]</scope>
</reference>
<dbReference type="AlphaFoldDB" id="A0A1G1VQM5"/>
<proteinExistence type="predicted"/>
<comment type="caution">
    <text evidence="1">The sequence shown here is derived from an EMBL/GenBank/DDBJ whole genome shotgun (WGS) entry which is preliminary data.</text>
</comment>
<evidence type="ECO:0008006" key="3">
    <source>
        <dbReference type="Google" id="ProtNLM"/>
    </source>
</evidence>
<dbReference type="Proteomes" id="UP000179233">
    <property type="component" value="Unassembled WGS sequence"/>
</dbReference>
<evidence type="ECO:0000313" key="1">
    <source>
        <dbReference type="EMBL" id="OGY17680.1"/>
    </source>
</evidence>
<gene>
    <name evidence="1" type="ORF">A2786_05740</name>
</gene>
<protein>
    <recommendedName>
        <fullName evidence="3">Methyltransferase type 11 domain-containing protein</fullName>
    </recommendedName>
</protein>
<dbReference type="PANTHER" id="PTHR43861">
    <property type="entry name" value="TRANS-ACONITATE 2-METHYLTRANSFERASE-RELATED"/>
    <property type="match status" value="1"/>
</dbReference>
<accession>A0A1G1VQM5</accession>
<dbReference type="SUPFAM" id="SSF53335">
    <property type="entry name" value="S-adenosyl-L-methionine-dependent methyltransferases"/>
    <property type="match status" value="1"/>
</dbReference>
<organism evidence="1 2">
    <name type="scientific">Candidatus Chisholmbacteria bacterium RIFCSPHIGHO2_01_FULL_52_32</name>
    <dbReference type="NCBI Taxonomy" id="1797591"/>
    <lineage>
        <taxon>Bacteria</taxon>
        <taxon>Candidatus Chisholmiibacteriota</taxon>
    </lineage>
</organism>